<dbReference type="GO" id="GO:0004984">
    <property type="term" value="F:olfactory receptor activity"/>
    <property type="evidence" value="ECO:0007669"/>
    <property type="project" value="InterPro"/>
</dbReference>
<evidence type="ECO:0000256" key="6">
    <source>
        <dbReference type="ARBA" id="ARBA00022989"/>
    </source>
</evidence>
<dbReference type="InterPro" id="IPR004117">
    <property type="entry name" value="7tm6_olfct_rcpt"/>
</dbReference>
<reference evidence="11 12" key="1">
    <citation type="submission" date="2017-03" db="EMBL/GenBank/DDBJ databases">
        <title>Genome of the blue death feigning beetle - Asbolus verrucosus.</title>
        <authorList>
            <person name="Rider S.D."/>
        </authorList>
    </citation>
    <scope>NUCLEOTIDE SEQUENCE [LARGE SCALE GENOMIC DNA]</scope>
    <source>
        <strain evidence="11">Butters</strain>
        <tissue evidence="11">Head and leg muscle</tissue>
    </source>
</reference>
<evidence type="ECO:0000256" key="1">
    <source>
        <dbReference type="ARBA" id="ARBA00004651"/>
    </source>
</evidence>
<organism evidence="11 12">
    <name type="scientific">Asbolus verrucosus</name>
    <name type="common">Desert ironclad beetle</name>
    <dbReference type="NCBI Taxonomy" id="1661398"/>
    <lineage>
        <taxon>Eukaryota</taxon>
        <taxon>Metazoa</taxon>
        <taxon>Ecdysozoa</taxon>
        <taxon>Arthropoda</taxon>
        <taxon>Hexapoda</taxon>
        <taxon>Insecta</taxon>
        <taxon>Pterygota</taxon>
        <taxon>Neoptera</taxon>
        <taxon>Endopterygota</taxon>
        <taxon>Coleoptera</taxon>
        <taxon>Polyphaga</taxon>
        <taxon>Cucujiformia</taxon>
        <taxon>Tenebrionidae</taxon>
        <taxon>Pimeliinae</taxon>
        <taxon>Asbolus</taxon>
    </lineage>
</organism>
<keyword evidence="2" id="KW-1003">Cell membrane</keyword>
<gene>
    <name evidence="11" type="ORF">BDFB_012794</name>
</gene>
<feature type="transmembrane region" description="Helical" evidence="10">
    <location>
        <begin position="27"/>
        <end position="45"/>
    </location>
</feature>
<feature type="transmembrane region" description="Helical" evidence="10">
    <location>
        <begin position="283"/>
        <end position="303"/>
    </location>
</feature>
<evidence type="ECO:0000256" key="10">
    <source>
        <dbReference type="SAM" id="Phobius"/>
    </source>
</evidence>
<keyword evidence="5" id="KW-0552">Olfaction</keyword>
<dbReference type="AlphaFoldDB" id="A0A482VHT0"/>
<dbReference type="GO" id="GO:0005886">
    <property type="term" value="C:plasma membrane"/>
    <property type="evidence" value="ECO:0007669"/>
    <property type="project" value="UniProtKB-SubCell"/>
</dbReference>
<evidence type="ECO:0000256" key="5">
    <source>
        <dbReference type="ARBA" id="ARBA00022725"/>
    </source>
</evidence>
<dbReference type="EMBL" id="QDEB01098697">
    <property type="protein sequence ID" value="RZC32230.1"/>
    <property type="molecule type" value="Genomic_DNA"/>
</dbReference>
<feature type="transmembrane region" description="Helical" evidence="10">
    <location>
        <begin position="118"/>
        <end position="137"/>
    </location>
</feature>
<feature type="non-terminal residue" evidence="11">
    <location>
        <position position="362"/>
    </location>
</feature>
<evidence type="ECO:0000313" key="11">
    <source>
        <dbReference type="EMBL" id="RZC32230.1"/>
    </source>
</evidence>
<comment type="subcellular location">
    <subcellularLocation>
        <location evidence="1">Cell membrane</location>
        <topology evidence="1">Multi-pass membrane protein</topology>
    </subcellularLocation>
</comment>
<proteinExistence type="predicted"/>
<evidence type="ECO:0000256" key="8">
    <source>
        <dbReference type="ARBA" id="ARBA00023170"/>
    </source>
</evidence>
<evidence type="ECO:0000256" key="3">
    <source>
        <dbReference type="ARBA" id="ARBA00022606"/>
    </source>
</evidence>
<dbReference type="GO" id="GO:0007165">
    <property type="term" value="P:signal transduction"/>
    <property type="evidence" value="ECO:0007669"/>
    <property type="project" value="UniProtKB-KW"/>
</dbReference>
<name>A0A482VHT0_ASBVE</name>
<comment type="caution">
    <text evidence="11">The sequence shown here is derived from an EMBL/GenBank/DDBJ whole genome shotgun (WGS) entry which is preliminary data.</text>
</comment>
<feature type="non-terminal residue" evidence="11">
    <location>
        <position position="1"/>
    </location>
</feature>
<evidence type="ECO:0000256" key="4">
    <source>
        <dbReference type="ARBA" id="ARBA00022692"/>
    </source>
</evidence>
<evidence type="ECO:0000256" key="2">
    <source>
        <dbReference type="ARBA" id="ARBA00022475"/>
    </source>
</evidence>
<evidence type="ECO:0008006" key="13">
    <source>
        <dbReference type="Google" id="ProtNLM"/>
    </source>
</evidence>
<dbReference type="GO" id="GO:0005549">
    <property type="term" value="F:odorant binding"/>
    <property type="evidence" value="ECO:0007669"/>
    <property type="project" value="InterPro"/>
</dbReference>
<dbReference type="Proteomes" id="UP000292052">
    <property type="component" value="Unassembled WGS sequence"/>
</dbReference>
<dbReference type="PANTHER" id="PTHR21137:SF35">
    <property type="entry name" value="ODORANT RECEPTOR 19A-RELATED"/>
    <property type="match status" value="1"/>
</dbReference>
<keyword evidence="12" id="KW-1185">Reference proteome</keyword>
<evidence type="ECO:0000256" key="9">
    <source>
        <dbReference type="ARBA" id="ARBA00023224"/>
    </source>
</evidence>
<keyword evidence="6 10" id="KW-1133">Transmembrane helix</keyword>
<accession>A0A482VHT0</accession>
<feature type="transmembrane region" description="Helical" evidence="10">
    <location>
        <begin position="250"/>
        <end position="277"/>
    </location>
</feature>
<protein>
    <recommendedName>
        <fullName evidence="13">7tm 6 domain containing protein</fullName>
    </recommendedName>
</protein>
<dbReference type="OrthoDB" id="6784702at2759"/>
<keyword evidence="8" id="KW-0675">Receptor</keyword>
<evidence type="ECO:0000256" key="7">
    <source>
        <dbReference type="ARBA" id="ARBA00023136"/>
    </source>
</evidence>
<evidence type="ECO:0000313" key="12">
    <source>
        <dbReference type="Proteomes" id="UP000292052"/>
    </source>
</evidence>
<keyword evidence="3" id="KW-0716">Sensory transduction</keyword>
<sequence>SVDPFLLIRKLFIDYGYSKFTKIINKLFLVFHSVVFLLQAHYIISNFSLDFLARYGCMMTFTAYILNQGMTNMSCSIIIEAKSWKILNDHLNSGWSIDSAGQKARKAILKKAKIFNNFSYLLFVFFAIKTIIMYPAFGGENELILCVEVFDKHFGTFSKIPYFFYFASLPFFSYSCLRLCYVMTYATLQMQVQTFLICEHIGQISIGYDNDDELKKRHGICYQEDICKRLSFCIKHHIILKRIIKKLANLAQPCMIVLLTVSVPCMIGILSFILYYIEDASNILKIRLACMTTCILLIMYMFCKSGQALFDETSCIFDTLVNCPWYIWNAKNRKILLIFLINSLEPLKFSFAGITLDYRLAV</sequence>
<dbReference type="PANTHER" id="PTHR21137">
    <property type="entry name" value="ODORANT RECEPTOR"/>
    <property type="match status" value="1"/>
</dbReference>
<keyword evidence="7 10" id="KW-0472">Membrane</keyword>
<keyword evidence="4 10" id="KW-0812">Transmembrane</keyword>
<feature type="transmembrane region" description="Helical" evidence="10">
    <location>
        <begin position="162"/>
        <end position="181"/>
    </location>
</feature>
<dbReference type="Pfam" id="PF02949">
    <property type="entry name" value="7tm_6"/>
    <property type="match status" value="1"/>
</dbReference>
<keyword evidence="9" id="KW-0807">Transducer</keyword>